<dbReference type="Pfam" id="PF01547">
    <property type="entry name" value="SBP_bac_1"/>
    <property type="match status" value="1"/>
</dbReference>
<dbReference type="OrthoDB" id="2513534at2"/>
<dbReference type="AlphaFoldDB" id="A0A3G8ZRY4"/>
<dbReference type="InterPro" id="IPR006059">
    <property type="entry name" value="SBP"/>
</dbReference>
<dbReference type="EMBL" id="CP034170">
    <property type="protein sequence ID" value="AZI56846.1"/>
    <property type="molecule type" value="Genomic_DNA"/>
</dbReference>
<dbReference type="SUPFAM" id="SSF53850">
    <property type="entry name" value="Periplasmic binding protein-like II"/>
    <property type="match status" value="1"/>
</dbReference>
<dbReference type="Proteomes" id="UP000268084">
    <property type="component" value="Chromosome"/>
</dbReference>
<accession>A0A3G8ZRY4</accession>
<dbReference type="PANTHER" id="PTHR43649:SF12">
    <property type="entry name" value="DIACETYLCHITOBIOSE BINDING PROTEIN DASA"/>
    <property type="match status" value="1"/>
</dbReference>
<gene>
    <name evidence="1" type="ORF">EH165_00330</name>
</gene>
<sequence length="442" mass="47175">MKGSSNETTISGHRHCCGAGSQPRRVLVLKVGFGEWLERSRSRRNPVTPVLGGHPRVPQAEAYQKLMAGKVDIKIEVIAQADAQTKITLVNRAKKGWPDIIFGTAADTAQFLDPSNGFAADLTTTVSKDIFTGFGEGNSDCLFDGKYYCLKNDLANTVLWYNTKIFKELKLTVPTTMEEFAATAMKLKGTGYSAGAIGDQNYYASFLQSSECPLAQITAPNTVRIAPEDPKCTRVSKLVQPLLDAGVVDKRSSFDAGFIADVAKKNKVAMTLGPSWFGDFVIKPADSWGVPAGEIAAANMPAWGPAPDDRSGAYGGGVFTVSSHSAFPQAAADAAVWMTTSDVMAKLETTPTFPAYGPANKLWEARISVDPYYASNPYPAMAAGANKISQVDRPVRFPFVAQIGTVLQAGINGGGTLEAAQTDFAKSLQNLAPSSGYTVETK</sequence>
<dbReference type="InterPro" id="IPR050490">
    <property type="entry name" value="Bact_solute-bd_prot1"/>
</dbReference>
<dbReference type="PANTHER" id="PTHR43649">
    <property type="entry name" value="ARABINOSE-BINDING PROTEIN-RELATED"/>
    <property type="match status" value="1"/>
</dbReference>
<dbReference type="Gene3D" id="3.40.190.10">
    <property type="entry name" value="Periplasmic binding protein-like II"/>
    <property type="match status" value="1"/>
</dbReference>
<reference evidence="1 2" key="1">
    <citation type="submission" date="2018-11" db="EMBL/GenBank/DDBJ databases">
        <authorList>
            <person name="Da X."/>
        </authorList>
    </citation>
    <scope>NUCLEOTIDE SEQUENCE [LARGE SCALE GENOMIC DNA]</scope>
    <source>
        <strain evidence="1 2">S14-144</strain>
    </source>
</reference>
<reference evidence="1 2" key="2">
    <citation type="submission" date="2018-12" db="EMBL/GenBank/DDBJ databases">
        <title>Nakamurella antarcticus sp. nov., isolated from Antarctica South Shetland Islands soil.</title>
        <authorList>
            <person name="Peng F."/>
        </authorList>
    </citation>
    <scope>NUCLEOTIDE SEQUENCE [LARGE SCALE GENOMIC DNA]</scope>
    <source>
        <strain evidence="1 2">S14-144</strain>
    </source>
</reference>
<keyword evidence="2" id="KW-1185">Reference proteome</keyword>
<evidence type="ECO:0000313" key="1">
    <source>
        <dbReference type="EMBL" id="AZI56846.1"/>
    </source>
</evidence>
<proteinExistence type="predicted"/>
<name>A0A3G8ZRY4_9ACTN</name>
<evidence type="ECO:0000313" key="2">
    <source>
        <dbReference type="Proteomes" id="UP000268084"/>
    </source>
</evidence>
<organism evidence="1 2">
    <name type="scientific">Nakamurella antarctica</name>
    <dbReference type="NCBI Taxonomy" id="1902245"/>
    <lineage>
        <taxon>Bacteria</taxon>
        <taxon>Bacillati</taxon>
        <taxon>Actinomycetota</taxon>
        <taxon>Actinomycetes</taxon>
        <taxon>Nakamurellales</taxon>
        <taxon>Nakamurellaceae</taxon>
        <taxon>Nakamurella</taxon>
    </lineage>
</organism>
<dbReference type="KEGG" id="nak:EH165_00330"/>
<protein>
    <submittedName>
        <fullName evidence="1">Extracellular solute-binding protein</fullName>
    </submittedName>
</protein>